<reference evidence="2" key="1">
    <citation type="submission" date="2016-11" db="EMBL/GenBank/DDBJ databases">
        <authorList>
            <person name="Varghese N."/>
            <person name="Submissions S."/>
        </authorList>
    </citation>
    <scope>NUCLEOTIDE SEQUENCE [LARGE SCALE GENOMIC DNA]</scope>
    <source>
        <strain evidence="2">UWOS</strain>
    </source>
</reference>
<evidence type="ECO:0000313" key="1">
    <source>
        <dbReference type="EMBL" id="SHL34775.1"/>
    </source>
</evidence>
<accession>A0A1M6ZWQ1</accession>
<keyword evidence="2" id="KW-1185">Reference proteome</keyword>
<dbReference type="Proteomes" id="UP000184275">
    <property type="component" value="Unassembled WGS sequence"/>
</dbReference>
<name>A0A1M6ZWQ1_9BACT</name>
<dbReference type="AlphaFoldDB" id="A0A1M6ZWQ1"/>
<gene>
    <name evidence="1" type="ORF">SAMN05720469_1763</name>
</gene>
<feature type="non-terminal residue" evidence="1">
    <location>
        <position position="1"/>
    </location>
</feature>
<sequence>GEYASLERPHRREGFAYVSDDSLLSVAYTVSS</sequence>
<protein>
    <submittedName>
        <fullName evidence="1">Uncharacterized protein</fullName>
    </submittedName>
</protein>
<evidence type="ECO:0000313" key="2">
    <source>
        <dbReference type="Proteomes" id="UP000184275"/>
    </source>
</evidence>
<dbReference type="EMBL" id="FRAW01000076">
    <property type="protein sequence ID" value="SHL34775.1"/>
    <property type="molecule type" value="Genomic_DNA"/>
</dbReference>
<organism evidence="1 2">
    <name type="scientific">Fibrobacter intestinalis</name>
    <dbReference type="NCBI Taxonomy" id="28122"/>
    <lineage>
        <taxon>Bacteria</taxon>
        <taxon>Pseudomonadati</taxon>
        <taxon>Fibrobacterota</taxon>
        <taxon>Fibrobacteria</taxon>
        <taxon>Fibrobacterales</taxon>
        <taxon>Fibrobacteraceae</taxon>
        <taxon>Fibrobacter</taxon>
    </lineage>
</organism>
<proteinExistence type="predicted"/>